<reference evidence="2" key="1">
    <citation type="journal article" date="2011" name="Proc. Natl. Acad. Sci. U.S.A.">
        <title>Obligate biotrophy features unraveled by the genomic analysis of rust fungi.</title>
        <authorList>
            <person name="Duplessis S."/>
            <person name="Cuomo C.A."/>
            <person name="Lin Y.-C."/>
            <person name="Aerts A."/>
            <person name="Tisserant E."/>
            <person name="Veneault-Fourrey C."/>
            <person name="Joly D.L."/>
            <person name="Hacquard S."/>
            <person name="Amselem J."/>
            <person name="Cantarel B.L."/>
            <person name="Chiu R."/>
            <person name="Coutinho P.M."/>
            <person name="Feau N."/>
            <person name="Field M."/>
            <person name="Frey P."/>
            <person name="Gelhaye E."/>
            <person name="Goldberg J."/>
            <person name="Grabherr M.G."/>
            <person name="Kodira C.D."/>
            <person name="Kohler A."/>
            <person name="Kuees U."/>
            <person name="Lindquist E.A."/>
            <person name="Lucas S.M."/>
            <person name="Mago R."/>
            <person name="Mauceli E."/>
            <person name="Morin E."/>
            <person name="Murat C."/>
            <person name="Pangilinan J.L."/>
            <person name="Park R."/>
            <person name="Pearson M."/>
            <person name="Quesneville H."/>
            <person name="Rouhier N."/>
            <person name="Sakthikumar S."/>
            <person name="Salamov A.A."/>
            <person name="Schmutz J."/>
            <person name="Selles B."/>
            <person name="Shapiro H."/>
            <person name="Tanguay P."/>
            <person name="Tuskan G.A."/>
            <person name="Henrissat B."/>
            <person name="Van de Peer Y."/>
            <person name="Rouze P."/>
            <person name="Ellis J.G."/>
            <person name="Dodds P.N."/>
            <person name="Schein J.E."/>
            <person name="Zhong S."/>
            <person name="Hamelin R.C."/>
            <person name="Grigoriev I.V."/>
            <person name="Szabo L.J."/>
            <person name="Martin F."/>
        </authorList>
    </citation>
    <scope>NUCLEOTIDE SEQUENCE [LARGE SCALE GENOMIC DNA]</scope>
    <source>
        <strain evidence="2">98AG31 / pathotype 3-4-7</strain>
    </source>
</reference>
<gene>
    <name evidence="1" type="ORF">MELLADRAFT_94116</name>
</gene>
<dbReference type="OrthoDB" id="2515167at2759"/>
<dbReference type="VEuPathDB" id="FungiDB:MELLADRAFT_94116"/>
<dbReference type="AlphaFoldDB" id="F4S6I8"/>
<dbReference type="GeneID" id="18936784"/>
<evidence type="ECO:0000313" key="1">
    <source>
        <dbReference type="EMBL" id="EGF99695.1"/>
    </source>
</evidence>
<keyword evidence="2" id="KW-1185">Reference proteome</keyword>
<name>F4S6I8_MELLP</name>
<evidence type="ECO:0000313" key="2">
    <source>
        <dbReference type="Proteomes" id="UP000001072"/>
    </source>
</evidence>
<dbReference type="Proteomes" id="UP000001072">
    <property type="component" value="Unassembled WGS sequence"/>
</dbReference>
<dbReference type="RefSeq" id="XP_007416998.1">
    <property type="nucleotide sequence ID" value="XM_007416936.1"/>
</dbReference>
<dbReference type="KEGG" id="mlr:MELLADRAFT_94116"/>
<dbReference type="EMBL" id="GL883155">
    <property type="protein sequence ID" value="EGF99695.1"/>
    <property type="molecule type" value="Genomic_DNA"/>
</dbReference>
<organism evidence="2">
    <name type="scientific">Melampsora larici-populina (strain 98AG31 / pathotype 3-4-7)</name>
    <name type="common">Poplar leaf rust fungus</name>
    <dbReference type="NCBI Taxonomy" id="747676"/>
    <lineage>
        <taxon>Eukaryota</taxon>
        <taxon>Fungi</taxon>
        <taxon>Dikarya</taxon>
        <taxon>Basidiomycota</taxon>
        <taxon>Pucciniomycotina</taxon>
        <taxon>Pucciniomycetes</taxon>
        <taxon>Pucciniales</taxon>
        <taxon>Melampsoraceae</taxon>
        <taxon>Melampsora</taxon>
    </lineage>
</organism>
<protein>
    <submittedName>
        <fullName evidence="1">Uncharacterized protein</fullName>
    </submittedName>
</protein>
<sequence length="510" mass="56926">MAFLAYPNVRVLQLFKAGKYAEGQALLNHLMNLAHPGAMEGSAPEGSGTINPIQGGSGIARSRPQWLIQEDPTLSSSDLSNLTFAKRLRQRDPLTATAIHPTLRSRGAAVSQHPTRSSSRLHPIFDQQPQVGQLSANTVTHQTPLANVLREPPAGVAETNIKLELWEEAQVKVLMTSKKGRLVLKKGDVVENGLYLVADPTNEMEKGLTPLSPVLTHWLRTFKSYIPLTVFNRVFLIDNQQEWSRRKAPSEPKIKDGASSLRVYGGAPPPEELTMQFEHWIDDIGLFIKYVTLEVWETLAKSFKGHREVVMELWESYGWMIALCYCCRLRQGMMHETVDNRIKHCSTLQSAIFDEARLMADSLNKRAYRTNPYAPDGPLAHLNPLTGLPRVTNSSASSRKPVTEVKAYSKTKLRGVTSTRKDTDWIPFSEWELMSQEQKREAKQGMIKEKCMIKAVVQVGQETTVSIEDRSMRGEKTVGLTSVVAGLEEGAQEEAGKRSQVVEVDISDLT</sequence>
<proteinExistence type="predicted"/>
<dbReference type="InParanoid" id="F4S6I8"/>
<dbReference type="HOGENOM" id="CLU_534269_0_0_1"/>
<accession>F4S6I8</accession>